<evidence type="ECO:0000256" key="4">
    <source>
        <dbReference type="ARBA" id="ARBA00022630"/>
    </source>
</evidence>
<dbReference type="InterPro" id="IPR036250">
    <property type="entry name" value="AcylCo_DH-like_C"/>
</dbReference>
<dbReference type="SUPFAM" id="SSF56645">
    <property type="entry name" value="Acyl-CoA dehydrogenase NM domain-like"/>
    <property type="match status" value="1"/>
</dbReference>
<dbReference type="InterPro" id="IPR037069">
    <property type="entry name" value="AcylCoA_DH/ox_N_sf"/>
</dbReference>
<dbReference type="GO" id="GO:0003995">
    <property type="term" value="F:acyl-CoA dehydrogenase activity"/>
    <property type="evidence" value="ECO:0007669"/>
    <property type="project" value="InterPro"/>
</dbReference>
<evidence type="ECO:0000313" key="15">
    <source>
        <dbReference type="Proteomes" id="UP000272400"/>
    </source>
</evidence>
<feature type="domain" description="Acyl-CoA dehydrogenase/oxidase C-terminal" evidence="11">
    <location>
        <begin position="232"/>
        <end position="380"/>
    </location>
</feature>
<evidence type="ECO:0000256" key="8">
    <source>
        <dbReference type="ARBA" id="ARBA00040394"/>
    </source>
</evidence>
<dbReference type="RefSeq" id="WP_123666396.1">
    <property type="nucleotide sequence ID" value="NZ_RJKE01000001.1"/>
</dbReference>
<dbReference type="PANTHER" id="PTHR48083">
    <property type="entry name" value="MEDIUM-CHAIN SPECIFIC ACYL-COA DEHYDROGENASE, MITOCHONDRIAL-RELATED"/>
    <property type="match status" value="1"/>
</dbReference>
<sequence length="395" mass="42834">MKRALFDDDHEAFRETVAAYLDREMVPHAERWAREGVIDRAAMTAAGRAGLLGFAAPAEYGGGGVADFRYNLVITEEIQRRGLAGAGMAITLHNDVALPYLLDLADAAQLGRWLPGVCSGDLICALALTEPGAGSDLASLTTTAIRDGDHYLVNGAKTFITNGLNGDLVITAVKTDPSRRHDGVSLLVLERGMPGFERGRKLAKIGQHAQDTAELHFTDVRVPVANLLGEEGRGFTYMMANLAQERLSIAMTAIAACEAAFGWTLAYVKERSAFGKPIADFQHTRFVLAELATELEIGQTFVDRLVLELNAGTLTAERAAKAKWWCTELQKRLVDQCLQLHGGYGYMLEYPIARAYQDARITTIYGGTTEIMKEIIGTSLVRGGAAGRDAEKTAR</sequence>
<dbReference type="GO" id="GO:0005737">
    <property type="term" value="C:cytoplasm"/>
    <property type="evidence" value="ECO:0007669"/>
    <property type="project" value="TreeGrafter"/>
</dbReference>
<keyword evidence="5 10" id="KW-0274">FAD</keyword>
<keyword evidence="15" id="KW-1185">Reference proteome</keyword>
<protein>
    <recommendedName>
        <fullName evidence="8">Acyl-[acyl-carrier-protein] dehydrogenase MbtN</fullName>
    </recommendedName>
    <alternativeName>
        <fullName evidence="9">Mycobactin synthase protein N</fullName>
    </alternativeName>
</protein>
<comment type="pathway">
    <text evidence="2">Siderophore biosynthesis; mycobactin biosynthesis.</text>
</comment>
<dbReference type="Pfam" id="PF02770">
    <property type="entry name" value="Acyl-CoA_dh_M"/>
    <property type="match status" value="1"/>
</dbReference>
<evidence type="ECO:0000256" key="6">
    <source>
        <dbReference type="ARBA" id="ARBA00023002"/>
    </source>
</evidence>
<accession>A0A3N1D0L1</accession>
<dbReference type="InterPro" id="IPR046373">
    <property type="entry name" value="Acyl-CoA_Oxase/DH_mid-dom_sf"/>
</dbReference>
<feature type="domain" description="Acyl-CoA dehydrogenase/oxidase N-terminal" evidence="13">
    <location>
        <begin position="8"/>
        <end position="121"/>
    </location>
</feature>
<evidence type="ECO:0000259" key="11">
    <source>
        <dbReference type="Pfam" id="PF00441"/>
    </source>
</evidence>
<dbReference type="OrthoDB" id="8876745at2"/>
<dbReference type="InterPro" id="IPR013786">
    <property type="entry name" value="AcylCoA_DH/ox_N"/>
</dbReference>
<dbReference type="PROSITE" id="PS00072">
    <property type="entry name" value="ACYL_COA_DH_1"/>
    <property type="match status" value="1"/>
</dbReference>
<keyword evidence="4 10" id="KW-0285">Flavoprotein</keyword>
<keyword evidence="6 10" id="KW-0560">Oxidoreductase</keyword>
<dbReference type="FunFam" id="1.20.140.10:FF:000001">
    <property type="entry name" value="Acyl-CoA dehydrogenase"/>
    <property type="match status" value="1"/>
</dbReference>
<organism evidence="14 15">
    <name type="scientific">Actinocorallia herbida</name>
    <dbReference type="NCBI Taxonomy" id="58109"/>
    <lineage>
        <taxon>Bacteria</taxon>
        <taxon>Bacillati</taxon>
        <taxon>Actinomycetota</taxon>
        <taxon>Actinomycetes</taxon>
        <taxon>Streptosporangiales</taxon>
        <taxon>Thermomonosporaceae</taxon>
        <taxon>Actinocorallia</taxon>
    </lineage>
</organism>
<dbReference type="Gene3D" id="1.20.140.10">
    <property type="entry name" value="Butyryl-CoA Dehydrogenase, subunit A, domain 3"/>
    <property type="match status" value="1"/>
</dbReference>
<evidence type="ECO:0000313" key="14">
    <source>
        <dbReference type="EMBL" id="ROO87061.1"/>
    </source>
</evidence>
<comment type="cofactor">
    <cofactor evidence="1 10">
        <name>FAD</name>
        <dbReference type="ChEBI" id="CHEBI:57692"/>
    </cofactor>
</comment>
<comment type="similarity">
    <text evidence="3 10">Belongs to the acyl-CoA dehydrogenase family.</text>
</comment>
<evidence type="ECO:0000256" key="2">
    <source>
        <dbReference type="ARBA" id="ARBA00005102"/>
    </source>
</evidence>
<dbReference type="Pfam" id="PF00441">
    <property type="entry name" value="Acyl-CoA_dh_1"/>
    <property type="match status" value="1"/>
</dbReference>
<feature type="domain" description="Acyl-CoA oxidase/dehydrogenase middle" evidence="12">
    <location>
        <begin position="125"/>
        <end position="220"/>
    </location>
</feature>
<dbReference type="SUPFAM" id="SSF47203">
    <property type="entry name" value="Acyl-CoA dehydrogenase C-terminal domain-like"/>
    <property type="match status" value="1"/>
</dbReference>
<dbReference type="Gene3D" id="1.10.540.10">
    <property type="entry name" value="Acyl-CoA dehydrogenase/oxidase, N-terminal domain"/>
    <property type="match status" value="1"/>
</dbReference>
<name>A0A3N1D0L1_9ACTN</name>
<reference evidence="14 15" key="1">
    <citation type="submission" date="2018-11" db="EMBL/GenBank/DDBJ databases">
        <title>Sequencing the genomes of 1000 actinobacteria strains.</title>
        <authorList>
            <person name="Klenk H.-P."/>
        </authorList>
    </citation>
    <scope>NUCLEOTIDE SEQUENCE [LARGE SCALE GENOMIC DNA]</scope>
    <source>
        <strain evidence="14 15">DSM 44254</strain>
    </source>
</reference>
<evidence type="ECO:0000256" key="1">
    <source>
        <dbReference type="ARBA" id="ARBA00001974"/>
    </source>
</evidence>
<evidence type="ECO:0000256" key="10">
    <source>
        <dbReference type="RuleBase" id="RU362125"/>
    </source>
</evidence>
<dbReference type="Gene3D" id="2.40.110.10">
    <property type="entry name" value="Butyryl-CoA Dehydrogenase, subunit A, domain 2"/>
    <property type="match status" value="1"/>
</dbReference>
<dbReference type="InterPro" id="IPR006091">
    <property type="entry name" value="Acyl-CoA_Oxase/DH_mid-dom"/>
</dbReference>
<evidence type="ECO:0000259" key="13">
    <source>
        <dbReference type="Pfam" id="PF02771"/>
    </source>
</evidence>
<dbReference type="PANTHER" id="PTHR48083:SF20">
    <property type="entry name" value="LONG-CHAIN SPECIFIC ACYL-COA DEHYDROGENASE, MITOCHONDRIAL"/>
    <property type="match status" value="1"/>
</dbReference>
<gene>
    <name evidence="14" type="ORF">EDD29_4650</name>
</gene>
<dbReference type="Pfam" id="PF02771">
    <property type="entry name" value="Acyl-CoA_dh_N"/>
    <property type="match status" value="1"/>
</dbReference>
<dbReference type="EMBL" id="RJKE01000001">
    <property type="protein sequence ID" value="ROO87061.1"/>
    <property type="molecule type" value="Genomic_DNA"/>
</dbReference>
<dbReference type="InterPro" id="IPR009075">
    <property type="entry name" value="AcylCo_DH/oxidase_C"/>
</dbReference>
<dbReference type="AlphaFoldDB" id="A0A3N1D0L1"/>
<comment type="function">
    <text evidence="7">Catalyzes the dehydrogenation at the alpha-beta position of ACP-bound acyl chains. This results in the introduction of a double bond in the lipidic chain, which is further transferred to the epsilon-amino group of lysine residue in the mycobactin core by MbtK.</text>
</comment>
<evidence type="ECO:0000259" key="12">
    <source>
        <dbReference type="Pfam" id="PF02770"/>
    </source>
</evidence>
<dbReference type="InterPro" id="IPR050741">
    <property type="entry name" value="Acyl-CoA_dehydrogenase"/>
</dbReference>
<dbReference type="Proteomes" id="UP000272400">
    <property type="component" value="Unassembled WGS sequence"/>
</dbReference>
<dbReference type="FunFam" id="2.40.110.10:FF:000002">
    <property type="entry name" value="Acyl-CoA dehydrogenase fadE12"/>
    <property type="match status" value="1"/>
</dbReference>
<dbReference type="InterPro" id="IPR009100">
    <property type="entry name" value="AcylCoA_DH/oxidase_NM_dom_sf"/>
</dbReference>
<evidence type="ECO:0000256" key="7">
    <source>
        <dbReference type="ARBA" id="ARBA00037085"/>
    </source>
</evidence>
<proteinExistence type="inferred from homology"/>
<dbReference type="GO" id="GO:0050660">
    <property type="term" value="F:flavin adenine dinucleotide binding"/>
    <property type="evidence" value="ECO:0007669"/>
    <property type="project" value="InterPro"/>
</dbReference>
<comment type="caution">
    <text evidence="14">The sequence shown here is derived from an EMBL/GenBank/DDBJ whole genome shotgun (WGS) entry which is preliminary data.</text>
</comment>
<dbReference type="GO" id="GO:0033539">
    <property type="term" value="P:fatty acid beta-oxidation using acyl-CoA dehydrogenase"/>
    <property type="evidence" value="ECO:0007669"/>
    <property type="project" value="TreeGrafter"/>
</dbReference>
<evidence type="ECO:0000256" key="5">
    <source>
        <dbReference type="ARBA" id="ARBA00022827"/>
    </source>
</evidence>
<dbReference type="PROSITE" id="PS00073">
    <property type="entry name" value="ACYL_COA_DH_2"/>
    <property type="match status" value="1"/>
</dbReference>
<evidence type="ECO:0000256" key="3">
    <source>
        <dbReference type="ARBA" id="ARBA00009347"/>
    </source>
</evidence>
<evidence type="ECO:0000256" key="9">
    <source>
        <dbReference type="ARBA" id="ARBA00042660"/>
    </source>
</evidence>
<dbReference type="InterPro" id="IPR006089">
    <property type="entry name" value="Acyl-CoA_DH_CS"/>
</dbReference>